<accession>A0A0F9IQD4</accession>
<comment type="caution">
    <text evidence="1">The sequence shown here is derived from an EMBL/GenBank/DDBJ whole genome shotgun (WGS) entry which is preliminary data.</text>
</comment>
<proteinExistence type="predicted"/>
<reference evidence="1" key="1">
    <citation type="journal article" date="2015" name="Nature">
        <title>Complex archaea that bridge the gap between prokaryotes and eukaryotes.</title>
        <authorList>
            <person name="Spang A."/>
            <person name="Saw J.H."/>
            <person name="Jorgensen S.L."/>
            <person name="Zaremba-Niedzwiedzka K."/>
            <person name="Martijn J."/>
            <person name="Lind A.E."/>
            <person name="van Eijk R."/>
            <person name="Schleper C."/>
            <person name="Guy L."/>
            <person name="Ettema T.J."/>
        </authorList>
    </citation>
    <scope>NUCLEOTIDE SEQUENCE</scope>
</reference>
<evidence type="ECO:0000313" key="1">
    <source>
        <dbReference type="EMBL" id="KKM57028.1"/>
    </source>
</evidence>
<protein>
    <submittedName>
        <fullName evidence="1">Uncharacterized protein</fullName>
    </submittedName>
</protein>
<gene>
    <name evidence="1" type="ORF">LCGC14_1551130</name>
</gene>
<dbReference type="AlphaFoldDB" id="A0A0F9IQD4"/>
<sequence length="171" mass="18969">MAGPRYDRIPVAYMREGVVAYCEERRQPGDFLTAIICNDLRGAVLRADDTNTNHLASWVRWFMWEAPIGSWGCREAMEEWIAGGEDKMEHVISTDPQTYGEVTEGQAQWLAQRIVKLLGLRGISAHVQREGELVPVDAPDYPEEVFTGIVPLTQGGVCCPACRLAATSSSK</sequence>
<dbReference type="EMBL" id="LAZR01011858">
    <property type="protein sequence ID" value="KKM57028.1"/>
    <property type="molecule type" value="Genomic_DNA"/>
</dbReference>
<organism evidence="1">
    <name type="scientific">marine sediment metagenome</name>
    <dbReference type="NCBI Taxonomy" id="412755"/>
    <lineage>
        <taxon>unclassified sequences</taxon>
        <taxon>metagenomes</taxon>
        <taxon>ecological metagenomes</taxon>
    </lineage>
</organism>
<name>A0A0F9IQD4_9ZZZZ</name>